<feature type="transmembrane region" description="Helical" evidence="1">
    <location>
        <begin position="59"/>
        <end position="80"/>
    </location>
</feature>
<organism evidence="2 3">
    <name type="scientific">Candidatus Filomicrobium marinum</name>
    <dbReference type="NCBI Taxonomy" id="1608628"/>
    <lineage>
        <taxon>Bacteria</taxon>
        <taxon>Pseudomonadati</taxon>
        <taxon>Pseudomonadota</taxon>
        <taxon>Alphaproteobacteria</taxon>
        <taxon>Hyphomicrobiales</taxon>
        <taxon>Hyphomicrobiaceae</taxon>
        <taxon>Filomicrobium</taxon>
    </lineage>
</organism>
<gene>
    <name evidence="2" type="ORF">YBN1229_v1_1875</name>
</gene>
<evidence type="ECO:0000313" key="3">
    <source>
        <dbReference type="Proteomes" id="UP000033187"/>
    </source>
</evidence>
<keyword evidence="1" id="KW-0472">Membrane</keyword>
<dbReference type="KEGG" id="fiy:BN1229_v1_1875"/>
<keyword evidence="1" id="KW-0812">Transmembrane</keyword>
<evidence type="ECO:0008006" key="4">
    <source>
        <dbReference type="Google" id="ProtNLM"/>
    </source>
</evidence>
<dbReference type="OrthoDB" id="7376104at2"/>
<evidence type="ECO:0000256" key="1">
    <source>
        <dbReference type="SAM" id="Phobius"/>
    </source>
</evidence>
<accession>A0A0D6JFH1</accession>
<name>A0A0D6JFH1_9HYPH</name>
<evidence type="ECO:0000313" key="2">
    <source>
        <dbReference type="EMBL" id="CPR18806.1"/>
    </source>
</evidence>
<feature type="transmembrane region" description="Helical" evidence="1">
    <location>
        <begin position="12"/>
        <end position="33"/>
    </location>
</feature>
<dbReference type="KEGG" id="fil:BN1229_v1_1872"/>
<protein>
    <recommendedName>
        <fullName evidence="4">YGGT family protein</fullName>
    </recommendedName>
</protein>
<sequence>MTPADSFLQNWWFHVPNLVMSALIYTLIGRYILDLIFGSNSKAVVLHVFRRVTDPVLKLVRYITPAIVPNGLVLVFAIVWLMAGRMFWFLTAVAAGMSASVGA</sequence>
<proteinExistence type="predicted"/>
<dbReference type="Proteomes" id="UP000033187">
    <property type="component" value="Chromosome 1"/>
</dbReference>
<dbReference type="RefSeq" id="WP_046477997.1">
    <property type="nucleotide sequence ID" value="NZ_LN829118.1"/>
</dbReference>
<keyword evidence="3" id="KW-1185">Reference proteome</keyword>
<reference evidence="3" key="1">
    <citation type="submission" date="2015-02" db="EMBL/GenBank/DDBJ databases">
        <authorList>
            <person name="Chooi Y.-H."/>
        </authorList>
    </citation>
    <scope>NUCLEOTIDE SEQUENCE [LARGE SCALE GENOMIC DNA]</scope>
    <source>
        <strain evidence="3">strain Y</strain>
    </source>
</reference>
<dbReference type="EMBL" id="LN829119">
    <property type="protein sequence ID" value="CPR18806.1"/>
    <property type="molecule type" value="Genomic_DNA"/>
</dbReference>
<dbReference type="AlphaFoldDB" id="A0A0D6JFH1"/>
<keyword evidence="1" id="KW-1133">Transmembrane helix</keyword>